<sequence>MQFSLGCILDDSTFIQLFEDSLSREEKGAHKICWDRQRRAALVGVHNTAEDLDHVEDGEFEDCLLALTRVVQWLIPTSSSCTARQPTIIHVSEGRWKRSWMLHLKAFVNPSDYAAAAEPWCLPGGVGTLEDLIEISSRDIRYHVKMAQYHSNTHVQLVTAEEQQKHFFPVMLEDGLGDVAPNKEIECGGMDPAVQWIGSKTAPLLFAMQSSGEGRLNSLSASEVKVQMLRIRGFLWKKGIRDFGFFIVPLFSSSERKETIQPATHHASGDPGHSVCAEPAEELHELAPPSVDQPSQSRSSTAEEVVDMVGGAKPHMEEVVSPVSCERLIRDQRSDPQIGSMGHENSVGNEQDQAHYNQMQATGGNEQDQAHHNQMQATGGNEDMPRRLFVRGFPIRSSIAEEVKEVHDIFKDVVTLTHVDVFDGRKYEGLAVITVPDMESMHKAQGMSGVGFPGGKGTQL</sequence>
<evidence type="ECO:0000313" key="3">
    <source>
        <dbReference type="Proteomes" id="UP000232323"/>
    </source>
</evidence>
<accession>A0A250XA24</accession>
<name>A0A250XA24_9CHLO</name>
<feature type="compositionally biased region" description="Polar residues" evidence="1">
    <location>
        <begin position="362"/>
        <end position="379"/>
    </location>
</feature>
<dbReference type="AlphaFoldDB" id="A0A250XA24"/>
<dbReference type="Proteomes" id="UP000232323">
    <property type="component" value="Unassembled WGS sequence"/>
</dbReference>
<feature type="region of interest" description="Disordered" evidence="1">
    <location>
        <begin position="362"/>
        <end position="384"/>
    </location>
</feature>
<gene>
    <name evidence="2" type="ORF">CEUSTIGMA_g7381.t1</name>
</gene>
<feature type="region of interest" description="Disordered" evidence="1">
    <location>
        <begin position="286"/>
        <end position="305"/>
    </location>
</feature>
<comment type="caution">
    <text evidence="2">The sequence shown here is derived from an EMBL/GenBank/DDBJ whole genome shotgun (WGS) entry which is preliminary data.</text>
</comment>
<keyword evidence="3" id="KW-1185">Reference proteome</keyword>
<evidence type="ECO:0000256" key="1">
    <source>
        <dbReference type="SAM" id="MobiDB-lite"/>
    </source>
</evidence>
<dbReference type="EMBL" id="BEGY01000047">
    <property type="protein sequence ID" value="GAX79941.1"/>
    <property type="molecule type" value="Genomic_DNA"/>
</dbReference>
<protein>
    <submittedName>
        <fullName evidence="2">Uncharacterized protein</fullName>
    </submittedName>
</protein>
<organism evidence="2 3">
    <name type="scientific">Chlamydomonas eustigma</name>
    <dbReference type="NCBI Taxonomy" id="1157962"/>
    <lineage>
        <taxon>Eukaryota</taxon>
        <taxon>Viridiplantae</taxon>
        <taxon>Chlorophyta</taxon>
        <taxon>core chlorophytes</taxon>
        <taxon>Chlorophyceae</taxon>
        <taxon>CS clade</taxon>
        <taxon>Chlamydomonadales</taxon>
        <taxon>Chlamydomonadaceae</taxon>
        <taxon>Chlamydomonas</taxon>
    </lineage>
</organism>
<feature type="compositionally biased region" description="Polar residues" evidence="1">
    <location>
        <begin position="292"/>
        <end position="302"/>
    </location>
</feature>
<reference evidence="2 3" key="1">
    <citation type="submission" date="2017-08" db="EMBL/GenBank/DDBJ databases">
        <title>Acidophilic green algal genome provides insights into adaptation to an acidic environment.</title>
        <authorList>
            <person name="Hirooka S."/>
            <person name="Hirose Y."/>
            <person name="Kanesaki Y."/>
            <person name="Higuchi S."/>
            <person name="Fujiwara T."/>
            <person name="Onuma R."/>
            <person name="Era A."/>
            <person name="Ohbayashi R."/>
            <person name="Uzuka A."/>
            <person name="Nozaki H."/>
            <person name="Yoshikawa H."/>
            <person name="Miyagishima S.Y."/>
        </authorList>
    </citation>
    <scope>NUCLEOTIDE SEQUENCE [LARGE SCALE GENOMIC DNA]</scope>
    <source>
        <strain evidence="2 3">NIES-2499</strain>
    </source>
</reference>
<proteinExistence type="predicted"/>
<evidence type="ECO:0000313" key="2">
    <source>
        <dbReference type="EMBL" id="GAX79941.1"/>
    </source>
</evidence>